<sequence>MDPTTLPPWNLPAGVTSRFVDTSPVGLKFHILESIPDQDSSLGSKNGQPPPLILLLHGFPNLSYDWRFVLPKLAEAGYYAVAFDLRGFGRSHNADLSPIAEETFRPLTAIRDVVTLVYALGYTNIHTLVGQDLGAYIAAITALMRPDMIRSLLLMAHTWKGAPASAFGTSPAESLAKMISRAEIPRWEQNRDSDIHTSLAKLEPPRKHYKWSNASSQASDEWTYPTGEPLRQFLRGYFHLKSGIHIQNISPRPLKAWTAEELAILPHYYVMRADKTMRENVDLDMAEEPSDIVAKLNLTPWLTDADLDVYEQEYTRTSFEGPLLWYRVLTDPELSRDLVCFAGSKLRIPTKYVSGLKDWGTFQIPGGLEAMQQGVSVEPECWRGETLVPGAGHWINMEKPEESAAEILTLANSVS</sequence>
<dbReference type="GeneID" id="28849754"/>
<keyword evidence="5" id="KW-1185">Reference proteome</keyword>
<dbReference type="InterPro" id="IPR000639">
    <property type="entry name" value="Epox_hydrolase-like"/>
</dbReference>
<dbReference type="Pfam" id="PF00561">
    <property type="entry name" value="Abhydrolase_1"/>
    <property type="match status" value="1"/>
</dbReference>
<dbReference type="Gene3D" id="3.40.50.1820">
    <property type="entry name" value="alpha/beta hydrolase"/>
    <property type="match status" value="1"/>
</dbReference>
<evidence type="ECO:0000256" key="2">
    <source>
        <dbReference type="ARBA" id="ARBA00038334"/>
    </source>
</evidence>
<name>A0A179F6E1_METCM</name>
<comment type="caution">
    <text evidence="4">The sequence shown here is derived from an EMBL/GenBank/DDBJ whole genome shotgun (WGS) entry which is preliminary data.</text>
</comment>
<evidence type="ECO:0000256" key="1">
    <source>
        <dbReference type="ARBA" id="ARBA00022801"/>
    </source>
</evidence>
<dbReference type="InterPro" id="IPR000073">
    <property type="entry name" value="AB_hydrolase_1"/>
</dbReference>
<dbReference type="EMBL" id="LSBJ02000008">
    <property type="protein sequence ID" value="OAQ60669.1"/>
    <property type="molecule type" value="Genomic_DNA"/>
</dbReference>
<reference evidence="4 5" key="1">
    <citation type="journal article" date="2016" name="PLoS Pathog.">
        <title>Biosynthesis of antibiotic leucinostatins in bio-control fungus Purpureocillium lilacinum and their inhibition on phytophthora revealed by genome mining.</title>
        <authorList>
            <person name="Wang G."/>
            <person name="Liu Z."/>
            <person name="Lin R."/>
            <person name="Li E."/>
            <person name="Mao Z."/>
            <person name="Ling J."/>
            <person name="Yang Y."/>
            <person name="Yin W.B."/>
            <person name="Xie B."/>
        </authorList>
    </citation>
    <scope>NUCLEOTIDE SEQUENCE [LARGE SCALE GENOMIC DNA]</scope>
    <source>
        <strain evidence="4">170</strain>
    </source>
</reference>
<organism evidence="4 5">
    <name type="scientific">Pochonia chlamydosporia 170</name>
    <dbReference type="NCBI Taxonomy" id="1380566"/>
    <lineage>
        <taxon>Eukaryota</taxon>
        <taxon>Fungi</taxon>
        <taxon>Dikarya</taxon>
        <taxon>Ascomycota</taxon>
        <taxon>Pezizomycotina</taxon>
        <taxon>Sordariomycetes</taxon>
        <taxon>Hypocreomycetidae</taxon>
        <taxon>Hypocreales</taxon>
        <taxon>Clavicipitaceae</taxon>
        <taxon>Pochonia</taxon>
    </lineage>
</organism>
<evidence type="ECO:0000313" key="4">
    <source>
        <dbReference type="EMBL" id="OAQ60669.1"/>
    </source>
</evidence>
<dbReference type="InterPro" id="IPR029058">
    <property type="entry name" value="AB_hydrolase_fold"/>
</dbReference>
<evidence type="ECO:0000313" key="5">
    <source>
        <dbReference type="Proteomes" id="UP000078397"/>
    </source>
</evidence>
<dbReference type="PANTHER" id="PTHR43329">
    <property type="entry name" value="EPOXIDE HYDROLASE"/>
    <property type="match status" value="1"/>
</dbReference>
<accession>A0A179F6E1</accession>
<comment type="similarity">
    <text evidence="2">Belongs to the AB hydrolase superfamily. Epoxide hydrolase family.</text>
</comment>
<dbReference type="OrthoDB" id="408373at2759"/>
<dbReference type="AlphaFoldDB" id="A0A179F6E1"/>
<protein>
    <submittedName>
        <fullName evidence="4">Epoxide hydrolase</fullName>
    </submittedName>
</protein>
<dbReference type="RefSeq" id="XP_018138547.1">
    <property type="nucleotide sequence ID" value="XM_018285760.1"/>
</dbReference>
<proteinExistence type="inferred from homology"/>
<dbReference type="GO" id="GO:0016787">
    <property type="term" value="F:hydrolase activity"/>
    <property type="evidence" value="ECO:0007669"/>
    <property type="project" value="UniProtKB-KW"/>
</dbReference>
<dbReference type="PRINTS" id="PR00412">
    <property type="entry name" value="EPOXHYDRLASE"/>
</dbReference>
<dbReference type="SUPFAM" id="SSF53474">
    <property type="entry name" value="alpha/beta-Hydrolases"/>
    <property type="match status" value="1"/>
</dbReference>
<dbReference type="PRINTS" id="PR00111">
    <property type="entry name" value="ABHYDROLASE"/>
</dbReference>
<keyword evidence="1 4" id="KW-0378">Hydrolase</keyword>
<gene>
    <name evidence="4" type="ORF">VFPPC_06783</name>
</gene>
<dbReference type="KEGG" id="pchm:VFPPC_06783"/>
<dbReference type="STRING" id="1380566.A0A179F6E1"/>
<feature type="domain" description="AB hydrolase-1" evidence="3">
    <location>
        <begin position="51"/>
        <end position="400"/>
    </location>
</feature>
<dbReference type="Proteomes" id="UP000078397">
    <property type="component" value="Unassembled WGS sequence"/>
</dbReference>
<evidence type="ECO:0000259" key="3">
    <source>
        <dbReference type="Pfam" id="PF00561"/>
    </source>
</evidence>